<reference evidence="3 4" key="1">
    <citation type="journal article" date="2019" name="Sci. Rep.">
        <title>Nanopore sequencing improves the draft genome of the human pathogenic amoeba Naegleria fowleri.</title>
        <authorList>
            <person name="Liechti N."/>
            <person name="Schurch N."/>
            <person name="Bruggmann R."/>
            <person name="Wittwer M."/>
        </authorList>
    </citation>
    <scope>NUCLEOTIDE SEQUENCE [LARGE SCALE GENOMIC DNA]</scope>
    <source>
        <strain evidence="3 4">ATCC 30894</strain>
    </source>
</reference>
<dbReference type="Proteomes" id="UP000444721">
    <property type="component" value="Unassembled WGS sequence"/>
</dbReference>
<keyword evidence="4" id="KW-1185">Reference proteome</keyword>
<accession>A0A6A5C3G1</accession>
<dbReference type="PANTHER" id="PTHR22904:SF523">
    <property type="entry name" value="STRESS-INDUCED-PHOSPHOPROTEIN 1"/>
    <property type="match status" value="1"/>
</dbReference>
<evidence type="ECO:0000256" key="1">
    <source>
        <dbReference type="ARBA" id="ARBA00022737"/>
    </source>
</evidence>
<organism evidence="3 4">
    <name type="scientific">Naegleria fowleri</name>
    <name type="common">Brain eating amoeba</name>
    <dbReference type="NCBI Taxonomy" id="5763"/>
    <lineage>
        <taxon>Eukaryota</taxon>
        <taxon>Discoba</taxon>
        <taxon>Heterolobosea</taxon>
        <taxon>Tetramitia</taxon>
        <taxon>Eutetramitia</taxon>
        <taxon>Vahlkampfiidae</taxon>
        <taxon>Naegleria</taxon>
    </lineage>
</organism>
<comment type="caution">
    <text evidence="3">The sequence shown here is derived from an EMBL/GenBank/DDBJ whole genome shotgun (WGS) entry which is preliminary data.</text>
</comment>
<dbReference type="VEuPathDB" id="AmoebaDB:NfTy_039140"/>
<dbReference type="GeneID" id="68119473"/>
<protein>
    <recommendedName>
        <fullName evidence="5">Tetratricopeptide repeat protein</fullName>
    </recommendedName>
</protein>
<name>A0A6A5C3G1_NAEFO</name>
<evidence type="ECO:0008006" key="5">
    <source>
        <dbReference type="Google" id="ProtNLM"/>
    </source>
</evidence>
<dbReference type="AlphaFoldDB" id="A0A6A5C3G1"/>
<dbReference type="EMBL" id="VFQX01000013">
    <property type="protein sequence ID" value="KAF0981601.1"/>
    <property type="molecule type" value="Genomic_DNA"/>
</dbReference>
<evidence type="ECO:0000256" key="2">
    <source>
        <dbReference type="ARBA" id="ARBA00022803"/>
    </source>
</evidence>
<dbReference type="VEuPathDB" id="AmoebaDB:FDP41_012258"/>
<evidence type="ECO:0000313" key="3">
    <source>
        <dbReference type="EMBL" id="KAF0981601.1"/>
    </source>
</evidence>
<dbReference type="Gene3D" id="1.25.40.10">
    <property type="entry name" value="Tetratricopeptide repeat domain"/>
    <property type="match status" value="1"/>
</dbReference>
<dbReference type="PANTHER" id="PTHR22904">
    <property type="entry name" value="TPR REPEAT CONTAINING PROTEIN"/>
    <property type="match status" value="1"/>
</dbReference>
<dbReference type="InterPro" id="IPR011990">
    <property type="entry name" value="TPR-like_helical_dom_sf"/>
</dbReference>
<keyword evidence="1" id="KW-0677">Repeat</keyword>
<sequence>MPRTVNKEEIAAFEKFLSSIEDPQERYANKREESNKHFAKKEYPKAISILTQCIDEYLTASDENDNRTRLKEWDQTKVLEYKLPLLTTRKKTASDWPHTRKAYKEIKEQLSNAHLIFSNRSVNYLMSGRYLEAKQDALDCIEWNPDWPKGYYRHAQAAMMLEEYTEVWKVFQKELN</sequence>
<proteinExistence type="predicted"/>
<dbReference type="RefSeq" id="XP_044566314.1">
    <property type="nucleotide sequence ID" value="XM_044702757.1"/>
</dbReference>
<dbReference type="OrthoDB" id="515692at2759"/>
<gene>
    <name evidence="3" type="ORF">FDP41_012258</name>
</gene>
<dbReference type="GO" id="GO:0051879">
    <property type="term" value="F:Hsp90 protein binding"/>
    <property type="evidence" value="ECO:0007669"/>
    <property type="project" value="TreeGrafter"/>
</dbReference>
<keyword evidence="2" id="KW-0802">TPR repeat</keyword>
<evidence type="ECO:0000313" key="4">
    <source>
        <dbReference type="Proteomes" id="UP000444721"/>
    </source>
</evidence>
<dbReference type="SUPFAM" id="SSF48452">
    <property type="entry name" value="TPR-like"/>
    <property type="match status" value="1"/>
</dbReference>